<protein>
    <submittedName>
        <fullName evidence="2">(Mediterranean fruit fly) hypothetical protein</fullName>
    </submittedName>
</protein>
<name>A0A811UL50_CERCA</name>
<evidence type="ECO:0000313" key="2">
    <source>
        <dbReference type="EMBL" id="CAD6998547.1"/>
    </source>
</evidence>
<organism evidence="2 3">
    <name type="scientific">Ceratitis capitata</name>
    <name type="common">Mediterranean fruit fly</name>
    <name type="synonym">Tephritis capitata</name>
    <dbReference type="NCBI Taxonomy" id="7213"/>
    <lineage>
        <taxon>Eukaryota</taxon>
        <taxon>Metazoa</taxon>
        <taxon>Ecdysozoa</taxon>
        <taxon>Arthropoda</taxon>
        <taxon>Hexapoda</taxon>
        <taxon>Insecta</taxon>
        <taxon>Pterygota</taxon>
        <taxon>Neoptera</taxon>
        <taxon>Endopterygota</taxon>
        <taxon>Diptera</taxon>
        <taxon>Brachycera</taxon>
        <taxon>Muscomorpha</taxon>
        <taxon>Tephritoidea</taxon>
        <taxon>Tephritidae</taxon>
        <taxon>Ceratitis</taxon>
        <taxon>Ceratitis</taxon>
    </lineage>
</organism>
<dbReference type="EMBL" id="CAJHJT010000012">
    <property type="protein sequence ID" value="CAD6998547.1"/>
    <property type="molecule type" value="Genomic_DNA"/>
</dbReference>
<evidence type="ECO:0000313" key="3">
    <source>
        <dbReference type="Proteomes" id="UP000606786"/>
    </source>
</evidence>
<comment type="caution">
    <text evidence="2">The sequence shown here is derived from an EMBL/GenBank/DDBJ whole genome shotgun (WGS) entry which is preliminary data.</text>
</comment>
<proteinExistence type="predicted"/>
<feature type="region of interest" description="Disordered" evidence="1">
    <location>
        <begin position="1"/>
        <end position="24"/>
    </location>
</feature>
<accession>A0A811UL50</accession>
<keyword evidence="3" id="KW-1185">Reference proteome</keyword>
<dbReference type="Proteomes" id="UP000606786">
    <property type="component" value="Unassembled WGS sequence"/>
</dbReference>
<dbReference type="AlphaFoldDB" id="A0A811UL50"/>
<gene>
    <name evidence="2" type="ORF">CCAP1982_LOCUS7133</name>
</gene>
<evidence type="ECO:0000256" key="1">
    <source>
        <dbReference type="SAM" id="MobiDB-lite"/>
    </source>
</evidence>
<feature type="compositionally biased region" description="Basic and acidic residues" evidence="1">
    <location>
        <begin position="1"/>
        <end position="17"/>
    </location>
</feature>
<reference evidence="2" key="1">
    <citation type="submission" date="2020-11" db="EMBL/GenBank/DDBJ databases">
        <authorList>
            <person name="Whitehead M."/>
        </authorList>
    </citation>
    <scope>NUCLEOTIDE SEQUENCE</scope>
    <source>
        <strain evidence="2">EGII</strain>
    </source>
</reference>
<sequence>MNTHEEEALLPKLEHKQGGSQRPQVTYLQVQPDEEIGRKLILDFYIYLLEISVDQLSHKALEGEFVATVIVTIMRS</sequence>